<dbReference type="EMBL" id="JAYFSJ010000022">
    <property type="protein sequence ID" value="MEN7433511.1"/>
    <property type="molecule type" value="Genomic_DNA"/>
</dbReference>
<dbReference type="PANTHER" id="PTHR16263:SF4">
    <property type="entry name" value="TETRATRICOPEPTIDE REPEAT PROTEIN 38"/>
    <property type="match status" value="1"/>
</dbReference>
<dbReference type="RefSeq" id="WP_346790712.1">
    <property type="nucleotide sequence ID" value="NZ_JAYFSJ010000022.1"/>
</dbReference>
<keyword evidence="3" id="KW-0677">Repeat</keyword>
<name>A0ABV0CQR6_9NEIS</name>
<sequence>MTQSAYSDTYGASQIWPEINSHFLSLRGIPEHLQANTPVQAVYRRLLVGFDAITSCELKDLYKFTLCLQQLAPEETDCPELRLLVAAFRAWVSFDYPRARQLFRQHLDAYPGDVVALFFTHMLDFCTGHTPELMPDLARCDRHIGADHPLYSYYLAIKAFVTVEAGHPSQALKLGLESLRHRADNIYGIHAVAHALHEQECWQELCTFLEQCKTQWIDNAGMRMHVYWHLAIGYEKSQQTEQSVRTFHEMYALKDSRFAKQDLDAVAFLWRYRLNHPDDSRFDDIWQQLAFLWSGSIGASMSHFHRLHAALAFAASGQPVLIEKLLAESDGFGLNPQTHQTGITVLKGILHFAEGRIEDSLRTLQAAQPHWSVLGGSRAQRELLPLTLQACERRLANLEARHEPA</sequence>
<dbReference type="SUPFAM" id="SSF48452">
    <property type="entry name" value="TPR-like"/>
    <property type="match status" value="1"/>
</dbReference>
<proteinExistence type="inferred from homology"/>
<evidence type="ECO:0000256" key="1">
    <source>
        <dbReference type="ARBA" id="ARBA00005857"/>
    </source>
</evidence>
<protein>
    <recommendedName>
        <fullName evidence="2">Tetratricopeptide repeat protein 38</fullName>
    </recommendedName>
</protein>
<dbReference type="InterPro" id="IPR011990">
    <property type="entry name" value="TPR-like_helical_dom_sf"/>
</dbReference>
<accession>A0ABV0CQR6</accession>
<keyword evidence="4" id="KW-0802">TPR repeat</keyword>
<comment type="caution">
    <text evidence="5">The sequence shown here is derived from an EMBL/GenBank/DDBJ whole genome shotgun (WGS) entry which is preliminary data.</text>
</comment>
<keyword evidence="6" id="KW-1185">Reference proteome</keyword>
<gene>
    <name evidence="5" type="ORF">VA599_22465</name>
</gene>
<comment type="similarity">
    <text evidence="1">Belongs to the TTC38 family.</text>
</comment>
<dbReference type="Gene3D" id="1.25.40.10">
    <property type="entry name" value="Tetratricopeptide repeat domain"/>
    <property type="match status" value="1"/>
</dbReference>
<evidence type="ECO:0000313" key="6">
    <source>
        <dbReference type="Proteomes" id="UP001405405"/>
    </source>
</evidence>
<organism evidence="5 6">
    <name type="scientific">Chromobacterium indicum</name>
    <dbReference type="NCBI Taxonomy" id="3110228"/>
    <lineage>
        <taxon>Bacteria</taxon>
        <taxon>Pseudomonadati</taxon>
        <taxon>Pseudomonadota</taxon>
        <taxon>Betaproteobacteria</taxon>
        <taxon>Neisseriales</taxon>
        <taxon>Chromobacteriaceae</taxon>
        <taxon>Chromobacterium</taxon>
    </lineage>
</organism>
<dbReference type="Proteomes" id="UP001405405">
    <property type="component" value="Unassembled WGS sequence"/>
</dbReference>
<evidence type="ECO:0000256" key="3">
    <source>
        <dbReference type="ARBA" id="ARBA00022737"/>
    </source>
</evidence>
<evidence type="ECO:0000256" key="2">
    <source>
        <dbReference type="ARBA" id="ARBA00019992"/>
    </source>
</evidence>
<evidence type="ECO:0000256" key="4">
    <source>
        <dbReference type="ARBA" id="ARBA00022803"/>
    </source>
</evidence>
<dbReference type="CDD" id="cd05804">
    <property type="entry name" value="StaR_like"/>
    <property type="match status" value="1"/>
</dbReference>
<dbReference type="PANTHER" id="PTHR16263">
    <property type="entry name" value="TETRATRICOPEPTIDE REPEAT PROTEIN 38"/>
    <property type="match status" value="1"/>
</dbReference>
<dbReference type="InterPro" id="IPR033891">
    <property type="entry name" value="TTC38"/>
</dbReference>
<reference evidence="5 6" key="1">
    <citation type="submission" date="2023-12" db="EMBL/GenBank/DDBJ databases">
        <title>Chromobacterium sp. strain TRC.1.1.SA producing antimicrobial pigment.</title>
        <authorList>
            <person name="Verma N."/>
            <person name="Choksket S."/>
            <person name="Pinnaka A.K."/>
            <person name="Korpole S."/>
        </authorList>
    </citation>
    <scope>NUCLEOTIDE SEQUENCE [LARGE SCALE GENOMIC DNA]</scope>
    <source>
        <strain evidence="5 6">TRC1.1.SA</strain>
    </source>
</reference>
<evidence type="ECO:0000313" key="5">
    <source>
        <dbReference type="EMBL" id="MEN7433511.1"/>
    </source>
</evidence>